<proteinExistence type="inferred from homology"/>
<evidence type="ECO:0000256" key="2">
    <source>
        <dbReference type="ARBA" id="ARBA00049106"/>
    </source>
</evidence>
<sequence length="161" mass="17958">MAGLPKERPGQLDSPVVQKLMKLGSRLNTGIYRASGGRIGSTWRVGSAFHKPTPVCLLTTIGRKSGEPRTAPLLYLRRGDDFIVVASQGGLPRNPAWYLNLQATPEVVIEVGRERHELLARTADDAERAELWPKLVEMYADFENYDSWTDRTIPVVICSPR</sequence>
<dbReference type="Gene3D" id="2.30.110.10">
    <property type="entry name" value="Electron Transport, Fmn-binding Protein, Chain A"/>
    <property type="match status" value="1"/>
</dbReference>
<evidence type="ECO:0000313" key="3">
    <source>
        <dbReference type="EMBL" id="NDK88229.1"/>
    </source>
</evidence>
<gene>
    <name evidence="3" type="ORF">GYA93_01320</name>
</gene>
<dbReference type="GO" id="GO:0070967">
    <property type="term" value="F:coenzyme F420 binding"/>
    <property type="evidence" value="ECO:0007669"/>
    <property type="project" value="TreeGrafter"/>
</dbReference>
<organism evidence="3 4">
    <name type="scientific">Gordonia desulfuricans</name>
    <dbReference type="NCBI Taxonomy" id="89051"/>
    <lineage>
        <taxon>Bacteria</taxon>
        <taxon>Bacillati</taxon>
        <taxon>Actinomycetota</taxon>
        <taxon>Actinomycetes</taxon>
        <taxon>Mycobacteriales</taxon>
        <taxon>Gordoniaceae</taxon>
        <taxon>Gordonia</taxon>
    </lineage>
</organism>
<dbReference type="EMBL" id="JAADZU010000003">
    <property type="protein sequence ID" value="NDK88229.1"/>
    <property type="molecule type" value="Genomic_DNA"/>
</dbReference>
<dbReference type="Pfam" id="PF04075">
    <property type="entry name" value="F420H2_quin_red"/>
    <property type="match status" value="1"/>
</dbReference>
<comment type="caution">
    <text evidence="3">The sequence shown here is derived from an EMBL/GenBank/DDBJ whole genome shotgun (WGS) entry which is preliminary data.</text>
</comment>
<dbReference type="AlphaFoldDB" id="A0A7K3LIY3"/>
<dbReference type="Proteomes" id="UP000466307">
    <property type="component" value="Unassembled WGS sequence"/>
</dbReference>
<dbReference type="SUPFAM" id="SSF50475">
    <property type="entry name" value="FMN-binding split barrel"/>
    <property type="match status" value="1"/>
</dbReference>
<name>A0A7K3LIY3_9ACTN</name>
<dbReference type="InterPro" id="IPR004378">
    <property type="entry name" value="F420H2_quin_Rdtase"/>
</dbReference>
<keyword evidence="4" id="KW-1185">Reference proteome</keyword>
<reference evidence="3 4" key="1">
    <citation type="submission" date="2020-01" db="EMBL/GenBank/DDBJ databases">
        <title>Investigation of new actinobacteria for the biodesulphurisation of diesel fuel.</title>
        <authorList>
            <person name="Athi Narayanan S.M."/>
        </authorList>
    </citation>
    <scope>NUCLEOTIDE SEQUENCE [LARGE SCALE GENOMIC DNA]</scope>
    <source>
        <strain evidence="3 4">213E</strain>
    </source>
</reference>
<dbReference type="PANTHER" id="PTHR39428:SF3">
    <property type="entry name" value="DEAZAFLAVIN-DEPENDENT NITROREDUCTASE"/>
    <property type="match status" value="1"/>
</dbReference>
<dbReference type="PANTHER" id="PTHR39428">
    <property type="entry name" value="F420H(2)-DEPENDENT QUINONE REDUCTASE RV1261C"/>
    <property type="match status" value="1"/>
</dbReference>
<comment type="similarity">
    <text evidence="1">Belongs to the F420H(2)-dependent quinone reductase family.</text>
</comment>
<evidence type="ECO:0000256" key="1">
    <source>
        <dbReference type="ARBA" id="ARBA00008710"/>
    </source>
</evidence>
<dbReference type="GO" id="GO:0005886">
    <property type="term" value="C:plasma membrane"/>
    <property type="evidence" value="ECO:0007669"/>
    <property type="project" value="TreeGrafter"/>
</dbReference>
<dbReference type="GO" id="GO:0016491">
    <property type="term" value="F:oxidoreductase activity"/>
    <property type="evidence" value="ECO:0007669"/>
    <property type="project" value="InterPro"/>
</dbReference>
<accession>A0A7K3LIY3</accession>
<protein>
    <submittedName>
        <fullName evidence="3">Nitroreductase family deazaflavin-dependent oxidoreductase</fullName>
    </submittedName>
</protein>
<dbReference type="InterPro" id="IPR012349">
    <property type="entry name" value="Split_barrel_FMN-bd"/>
</dbReference>
<dbReference type="NCBIfam" id="TIGR00026">
    <property type="entry name" value="hi_GC_TIGR00026"/>
    <property type="match status" value="1"/>
</dbReference>
<evidence type="ECO:0000313" key="4">
    <source>
        <dbReference type="Proteomes" id="UP000466307"/>
    </source>
</evidence>
<comment type="catalytic activity">
    <reaction evidence="2">
        <text>oxidized coenzyme F420-(gamma-L-Glu)(n) + a quinol + H(+) = reduced coenzyme F420-(gamma-L-Glu)(n) + a quinone</text>
        <dbReference type="Rhea" id="RHEA:39663"/>
        <dbReference type="Rhea" id="RHEA-COMP:12939"/>
        <dbReference type="Rhea" id="RHEA-COMP:14378"/>
        <dbReference type="ChEBI" id="CHEBI:15378"/>
        <dbReference type="ChEBI" id="CHEBI:24646"/>
        <dbReference type="ChEBI" id="CHEBI:132124"/>
        <dbReference type="ChEBI" id="CHEBI:133980"/>
        <dbReference type="ChEBI" id="CHEBI:139511"/>
    </reaction>
</comment>
<dbReference type="RefSeq" id="WP_059036849.1">
    <property type="nucleotide sequence ID" value="NZ_JAADZU010000003.1"/>
</dbReference>